<dbReference type="Proteomes" id="UP000001976">
    <property type="component" value="Plasmid pSymB"/>
</dbReference>
<dbReference type="AlphaFoldDB" id="Q92UC9"/>
<dbReference type="HOGENOM" id="CLU_3103090_0_0_5"/>
<gene>
    <name evidence="1" type="ORF">SM_b21680</name>
</gene>
<keyword evidence="2" id="KW-1185">Reference proteome</keyword>
<keyword evidence="1" id="KW-0614">Plasmid</keyword>
<dbReference type="KEGG" id="sme:SM_b21680"/>
<dbReference type="OrthoDB" id="9891783at2"/>
<sequence length="51" mass="5775">MEFAGSERSHVSFKGVRERPTKRPYITLVDAHGARYPALNTSGRTRSLLTR</sequence>
<dbReference type="EnsemblBacteria" id="CAC49605">
    <property type="protein sequence ID" value="CAC49605"/>
    <property type="gene ID" value="SM_b21680"/>
</dbReference>
<organism evidence="1 2">
    <name type="scientific">Rhizobium meliloti (strain 1021)</name>
    <name type="common">Ensifer meliloti</name>
    <name type="synonym">Sinorhizobium meliloti</name>
    <dbReference type="NCBI Taxonomy" id="266834"/>
    <lineage>
        <taxon>Bacteria</taxon>
        <taxon>Pseudomonadati</taxon>
        <taxon>Pseudomonadota</taxon>
        <taxon>Alphaproteobacteria</taxon>
        <taxon>Hyphomicrobiales</taxon>
        <taxon>Rhizobiaceae</taxon>
        <taxon>Sinorhizobium/Ensifer group</taxon>
        <taxon>Sinorhizobium</taxon>
    </lineage>
</organism>
<dbReference type="EMBL" id="AL591985">
    <property type="protein sequence ID" value="CAC49605.1"/>
    <property type="molecule type" value="Genomic_DNA"/>
</dbReference>
<protein>
    <submittedName>
        <fullName evidence="1">Uncharacterized protein</fullName>
    </submittedName>
</protein>
<proteinExistence type="predicted"/>
<evidence type="ECO:0000313" key="2">
    <source>
        <dbReference type="Proteomes" id="UP000001976"/>
    </source>
</evidence>
<reference evidence="1 2" key="1">
    <citation type="journal article" date="2001" name="Proc. Natl. Acad. Sci. U.S.A.">
        <title>The complete sequence of the 1,683-kb pSymB megaplasmid from the N2-fixing endosymbiont Sinorhizobium meliloti.</title>
        <authorList>
            <person name="Finan T.M."/>
            <person name="Weidner S."/>
            <person name="Wong K."/>
            <person name="Buhrmester J."/>
            <person name="Chain P."/>
            <person name="Vorholter F.J."/>
            <person name="Hernandez-Lucas I."/>
            <person name="Becker A."/>
            <person name="Cowie A."/>
            <person name="Gouzy J."/>
            <person name="Golding B."/>
            <person name="Puhler A."/>
        </authorList>
    </citation>
    <scope>NUCLEOTIDE SEQUENCE [LARGE SCALE GENOMIC DNA]</scope>
    <source>
        <strain evidence="1 2">1021</strain>
        <plasmid evidence="2">Plasmid pSymB</plasmid>
    </source>
</reference>
<reference evidence="2" key="2">
    <citation type="journal article" date="2001" name="Science">
        <title>The composite genome of the legume symbiont Sinorhizobium meliloti.</title>
        <authorList>
            <person name="Galibert F."/>
            <person name="Finan T.M."/>
            <person name="Long S.R."/>
            <person name="Puehler A."/>
            <person name="Abola P."/>
            <person name="Ampe F."/>
            <person name="Barloy-Hubler F."/>
            <person name="Barnett M.J."/>
            <person name="Becker A."/>
            <person name="Boistard P."/>
            <person name="Bothe G."/>
            <person name="Boutry M."/>
            <person name="Bowser L."/>
            <person name="Buhrmester J."/>
            <person name="Cadieu E."/>
            <person name="Capela D."/>
            <person name="Chain P."/>
            <person name="Cowie A."/>
            <person name="Davis R.W."/>
            <person name="Dreano S."/>
            <person name="Federspiel N.A."/>
            <person name="Fisher R.F."/>
            <person name="Gloux S."/>
            <person name="Godrie T."/>
            <person name="Goffeau A."/>
            <person name="Golding B."/>
            <person name="Gouzy J."/>
            <person name="Gurjal M."/>
            <person name="Hernandez-Lucas I."/>
            <person name="Hong A."/>
            <person name="Huizar L."/>
            <person name="Hyman R.W."/>
            <person name="Jones T."/>
            <person name="Kahn D."/>
            <person name="Kahn M.L."/>
            <person name="Kalman S."/>
            <person name="Keating D.H."/>
            <person name="Kiss E."/>
            <person name="Komp C."/>
            <person name="Lelaure V."/>
            <person name="Masuy D."/>
            <person name="Palm C."/>
            <person name="Peck M.C."/>
            <person name="Pohl T.M."/>
            <person name="Portetelle D."/>
            <person name="Purnelle B."/>
            <person name="Ramsperger U."/>
            <person name="Surzycki R."/>
            <person name="Thebault P."/>
            <person name="Vandenbol M."/>
            <person name="Vorhoelter F.J."/>
            <person name="Weidner S."/>
            <person name="Wells D.H."/>
            <person name="Wong K."/>
            <person name="Yeh K.-C."/>
            <person name="Batut J."/>
        </authorList>
    </citation>
    <scope>NUCLEOTIDE SEQUENCE [LARGE SCALE GENOMIC DNA]</scope>
    <source>
        <strain evidence="2">1021</strain>
        <plasmid evidence="2">Plasmid pSymB</plasmid>
    </source>
</reference>
<dbReference type="PIR" id="E95992">
    <property type="entry name" value="E95992"/>
</dbReference>
<accession>Q92UC9</accession>
<name>Q92UC9_RHIME</name>
<evidence type="ECO:0000313" key="1">
    <source>
        <dbReference type="EMBL" id="CAC49605.1"/>
    </source>
</evidence>
<geneLocation type="plasmid" evidence="1 2">
    <name>pSymB</name>
</geneLocation>